<reference evidence="12 13" key="1">
    <citation type="journal article" date="2016" name="Mol. Biol. Evol.">
        <title>Comparative Genomics of Early-Diverging Mushroom-Forming Fungi Provides Insights into the Origins of Lignocellulose Decay Capabilities.</title>
        <authorList>
            <person name="Nagy L.G."/>
            <person name="Riley R."/>
            <person name="Tritt A."/>
            <person name="Adam C."/>
            <person name="Daum C."/>
            <person name="Floudas D."/>
            <person name="Sun H."/>
            <person name="Yadav J.S."/>
            <person name="Pangilinan J."/>
            <person name="Larsson K.H."/>
            <person name="Matsuura K."/>
            <person name="Barry K."/>
            <person name="Labutti K."/>
            <person name="Kuo R."/>
            <person name="Ohm R.A."/>
            <person name="Bhattacharya S.S."/>
            <person name="Shirouzu T."/>
            <person name="Yoshinaga Y."/>
            <person name="Martin F.M."/>
            <person name="Grigoriev I.V."/>
            <person name="Hibbett D.S."/>
        </authorList>
    </citation>
    <scope>NUCLEOTIDE SEQUENCE [LARGE SCALE GENOMIC DNA]</scope>
    <source>
        <strain evidence="12 13">HHB9708</strain>
    </source>
</reference>
<keyword evidence="4 9" id="KW-0813">Transport</keyword>
<dbReference type="Proteomes" id="UP000076722">
    <property type="component" value="Unassembled WGS sequence"/>
</dbReference>
<dbReference type="STRING" id="1314777.A0A164NXT4"/>
<evidence type="ECO:0000313" key="13">
    <source>
        <dbReference type="Proteomes" id="UP000076722"/>
    </source>
</evidence>
<feature type="domain" description="Exportin-T C-terminal" evidence="11">
    <location>
        <begin position="387"/>
        <end position="723"/>
    </location>
</feature>
<evidence type="ECO:0000259" key="10">
    <source>
        <dbReference type="Pfam" id="PF08389"/>
    </source>
</evidence>
<keyword evidence="6 9" id="KW-0820">tRNA-binding</keyword>
<dbReference type="InterPro" id="IPR045546">
    <property type="entry name" value="Exportin-T_C"/>
</dbReference>
<name>A0A164NXT4_9AGAM</name>
<dbReference type="SUPFAM" id="SSF48371">
    <property type="entry name" value="ARM repeat"/>
    <property type="match status" value="1"/>
</dbReference>
<comment type="subcellular location">
    <subcellularLocation>
        <location evidence="1 9">Cytoplasm</location>
    </subcellularLocation>
    <subcellularLocation>
        <location evidence="9">Nucleus</location>
    </subcellularLocation>
    <text evidence="9">Shuttles between the nucleus and the cytoplasm.</text>
</comment>
<keyword evidence="7 9" id="KW-0694">RNA-binding</keyword>
<evidence type="ECO:0000256" key="6">
    <source>
        <dbReference type="ARBA" id="ARBA00022555"/>
    </source>
</evidence>
<dbReference type="GO" id="GO:0031267">
    <property type="term" value="F:small GTPase binding"/>
    <property type="evidence" value="ECO:0007669"/>
    <property type="project" value="InterPro"/>
</dbReference>
<dbReference type="InterPro" id="IPR016024">
    <property type="entry name" value="ARM-type_fold"/>
</dbReference>
<dbReference type="Pfam" id="PF19282">
    <property type="entry name" value="Exportin-T"/>
    <property type="match status" value="2"/>
</dbReference>
<dbReference type="Pfam" id="PF08389">
    <property type="entry name" value="Xpo1"/>
    <property type="match status" value="1"/>
</dbReference>
<dbReference type="AlphaFoldDB" id="A0A164NXT4"/>
<comment type="similarity">
    <text evidence="2 9">Belongs to the exportin family.</text>
</comment>
<feature type="domain" description="Exportin-1/Importin-beta-like" evidence="10">
    <location>
        <begin position="117"/>
        <end position="306"/>
    </location>
</feature>
<feature type="domain" description="Exportin-T C-terminal" evidence="11">
    <location>
        <begin position="740"/>
        <end position="1117"/>
    </location>
</feature>
<proteinExistence type="inferred from homology"/>
<evidence type="ECO:0000256" key="8">
    <source>
        <dbReference type="ARBA" id="ARBA00023242"/>
    </source>
</evidence>
<dbReference type="OrthoDB" id="26399at2759"/>
<organism evidence="12 13">
    <name type="scientific">Sistotremastrum niveocremeum HHB9708</name>
    <dbReference type="NCBI Taxonomy" id="1314777"/>
    <lineage>
        <taxon>Eukaryota</taxon>
        <taxon>Fungi</taxon>
        <taxon>Dikarya</taxon>
        <taxon>Basidiomycota</taxon>
        <taxon>Agaricomycotina</taxon>
        <taxon>Agaricomycetes</taxon>
        <taxon>Sistotremastrales</taxon>
        <taxon>Sistotremastraceae</taxon>
        <taxon>Sertulicium</taxon>
        <taxon>Sertulicium niveocremeum</taxon>
    </lineage>
</organism>
<evidence type="ECO:0000313" key="12">
    <source>
        <dbReference type="EMBL" id="KZS88149.1"/>
    </source>
</evidence>
<sequence>MDVELNQLVQAISVAKDPTIASRDPALQSQALEYLTSVQQNAQNTWRVALKLFVESGEDGGRKYDAYTRFFALRILEEFLERRTEPLDDESFQILQSSFVSYIQSEYIFGPAESSAQFIRNKFSHTFALFFLATYETQWQSFFPDIFALIQPPTLNPSTASTSTSSSQQPLNPHVSLLFFRVILEISGEVADNLLKSARTHDMGRYTRDSRVKDTVRAKDASGINNAVLAIIGEGAEKIRVARLELGDDAKEVELLEEVVDWGVRAFASYIHWIDISLTVTPNSIPLVFSLLHNRSLPIRLATLQALTRMLQKGLKEPSDKVSLLQVLSLGTVLTALEERTRRDQLARKESGEEDEGEESFREGLGRCACALGQEIMELLRENNPAEVRAAVQPLLEEVLPLSLRFLADEYDDTSSTIFPFLSLFLAFLKKIKKTETGPQVILSHRPFLTQLLTVILQKLKWEPSTFVDEEPDEDDKNAFEIMRKDLRTFCESLYLLEPDLVTEAMQSYALNIFRTYESGTPVNPEDAELAVTLVYMYGDVAKNVMGRKAFCIIPPEMTKETIAETDLASFELTSLGHVLVGMIRSGIASYPHPAVTMQFFECLARYQDFFKVRKECIVPVLEMLASVRGIHNSISSMRSRSYYIFYRFLKEIRSLIPQALIPSLIDSIRDTLVVHVELPEIDTDVVNAAGGLIELLSEAVGMASVFDSELYMFESAGILLSLLGSSAATNGNVNGATNGTATSTVNGHTSPQTELMNSLVLPLLTTLSQEIQQSTSHPLTTPEDVIPVLKAHHIIMALGQLCKGFPDNPSAGGVPEEVFRSIAEAFVGSLDALQEYKVIRDAVRSSYAKLLSPSGRTVTPYLPQLMSRLLTHFHSSELLDFMNFISLLVHKLGDEMYAPLEELIGPLHTHVVEMMSGADGGGAEERAGFGETKKGYLLFLNNIMIGKQHKIFTSPRNASMVEPLCQSVLSIAEDITDLASEKAALSLVSRFISAWAVNPGTYYWENPPAPESLTGDGVPGFENWVYSNVVPMIFNVPSLPSFNIKDGGAITVMYELGGLLHTICKVRGRESLVFLQNTFFPSIQAPEHISRDLLEKIQLHDNKAFKKYFAEFIKTLKAQNQAS</sequence>
<dbReference type="PANTHER" id="PTHR15952">
    <property type="entry name" value="EXPORTIN-T/LOS1"/>
    <property type="match status" value="1"/>
</dbReference>
<evidence type="ECO:0000256" key="7">
    <source>
        <dbReference type="ARBA" id="ARBA00022884"/>
    </source>
</evidence>
<protein>
    <recommendedName>
        <fullName evidence="3 9">Exportin-T</fullName>
    </recommendedName>
    <alternativeName>
        <fullName evidence="9">Exportin(tRNA)</fullName>
    </alternativeName>
    <alternativeName>
        <fullName evidence="9">tRNA exportin</fullName>
    </alternativeName>
</protein>
<keyword evidence="8 9" id="KW-0539">Nucleus</keyword>
<dbReference type="GO" id="GO:0071528">
    <property type="term" value="P:tRNA re-export from nucleus"/>
    <property type="evidence" value="ECO:0007669"/>
    <property type="project" value="UniProtKB-UniRule"/>
</dbReference>
<accession>A0A164NXT4</accession>
<dbReference type="PANTHER" id="PTHR15952:SF11">
    <property type="entry name" value="EXPORTIN-T"/>
    <property type="match status" value="1"/>
</dbReference>
<keyword evidence="13" id="KW-1185">Reference proteome</keyword>
<dbReference type="GO" id="GO:0005643">
    <property type="term" value="C:nuclear pore"/>
    <property type="evidence" value="ECO:0007669"/>
    <property type="project" value="TreeGrafter"/>
</dbReference>
<dbReference type="GO" id="GO:0016363">
    <property type="term" value="C:nuclear matrix"/>
    <property type="evidence" value="ECO:0007669"/>
    <property type="project" value="TreeGrafter"/>
</dbReference>
<evidence type="ECO:0000256" key="2">
    <source>
        <dbReference type="ARBA" id="ARBA00009466"/>
    </source>
</evidence>
<dbReference type="InterPro" id="IPR040017">
    <property type="entry name" value="XPOT"/>
</dbReference>
<evidence type="ECO:0000259" key="11">
    <source>
        <dbReference type="Pfam" id="PF19282"/>
    </source>
</evidence>
<dbReference type="Gene3D" id="1.25.10.10">
    <property type="entry name" value="Leucine-rich Repeat Variant"/>
    <property type="match status" value="1"/>
</dbReference>
<evidence type="ECO:0000256" key="3">
    <source>
        <dbReference type="ARBA" id="ARBA00018928"/>
    </source>
</evidence>
<evidence type="ECO:0000256" key="4">
    <source>
        <dbReference type="ARBA" id="ARBA00022448"/>
    </source>
</evidence>
<evidence type="ECO:0000256" key="5">
    <source>
        <dbReference type="ARBA" id="ARBA00022490"/>
    </source>
</evidence>
<keyword evidence="5 9" id="KW-0963">Cytoplasm</keyword>
<dbReference type="EMBL" id="KV419440">
    <property type="protein sequence ID" value="KZS88149.1"/>
    <property type="molecule type" value="Genomic_DNA"/>
</dbReference>
<evidence type="ECO:0000256" key="9">
    <source>
        <dbReference type="RuleBase" id="RU366037"/>
    </source>
</evidence>
<evidence type="ECO:0000256" key="1">
    <source>
        <dbReference type="ARBA" id="ARBA00004496"/>
    </source>
</evidence>
<dbReference type="InterPro" id="IPR011989">
    <property type="entry name" value="ARM-like"/>
</dbReference>
<gene>
    <name evidence="12" type="ORF">SISNIDRAFT_460232</name>
</gene>
<comment type="function">
    <text evidence="9">tRNA nucleus export receptor which facilitates tRNA translocation across the nuclear pore complex.</text>
</comment>
<dbReference type="InterPro" id="IPR013598">
    <property type="entry name" value="Exportin-1/Importin-b-like"/>
</dbReference>
<dbReference type="GO" id="GO:0005737">
    <property type="term" value="C:cytoplasm"/>
    <property type="evidence" value="ECO:0007669"/>
    <property type="project" value="UniProtKB-SubCell"/>
</dbReference>
<dbReference type="GO" id="GO:0000049">
    <property type="term" value="F:tRNA binding"/>
    <property type="evidence" value="ECO:0007669"/>
    <property type="project" value="UniProtKB-UniRule"/>
</dbReference>